<organism evidence="1 2">
    <name type="scientific">Rhodanobacter umsongensis</name>
    <dbReference type="NCBI Taxonomy" id="633153"/>
    <lineage>
        <taxon>Bacteria</taxon>
        <taxon>Pseudomonadati</taxon>
        <taxon>Pseudomonadota</taxon>
        <taxon>Gammaproteobacteria</taxon>
        <taxon>Lysobacterales</taxon>
        <taxon>Rhodanobacteraceae</taxon>
        <taxon>Rhodanobacter</taxon>
    </lineage>
</organism>
<gene>
    <name evidence="1" type="ORF">ACFPME_05805</name>
</gene>
<reference evidence="2" key="1">
    <citation type="journal article" date="2019" name="Int. J. Syst. Evol. Microbiol.">
        <title>The Global Catalogue of Microorganisms (GCM) 10K type strain sequencing project: providing services to taxonomists for standard genome sequencing and annotation.</title>
        <authorList>
            <consortium name="The Broad Institute Genomics Platform"/>
            <consortium name="The Broad Institute Genome Sequencing Center for Infectious Disease"/>
            <person name="Wu L."/>
            <person name="Ma J."/>
        </authorList>
    </citation>
    <scope>NUCLEOTIDE SEQUENCE [LARGE SCALE GENOMIC DNA]</scope>
    <source>
        <strain evidence="2">JCM 17130</strain>
    </source>
</reference>
<accession>A0ABW0JJ57</accession>
<dbReference type="EMBL" id="JBHSMK010000003">
    <property type="protein sequence ID" value="MFC5436064.1"/>
    <property type="molecule type" value="Genomic_DNA"/>
</dbReference>
<keyword evidence="2" id="KW-1185">Reference proteome</keyword>
<proteinExistence type="predicted"/>
<dbReference type="RefSeq" id="WP_377303039.1">
    <property type="nucleotide sequence ID" value="NZ_JBHSMK010000003.1"/>
</dbReference>
<sequence>MRTGLRITLKENFAEEFPSFRLWTFRKVLALYVDEKAGNGETSFGFDNEFANNCGACDLHINILLTQPFTRPYVREASCSMPEEWRGLFCR</sequence>
<protein>
    <submittedName>
        <fullName evidence="1">Uncharacterized protein</fullName>
    </submittedName>
</protein>
<evidence type="ECO:0000313" key="1">
    <source>
        <dbReference type="EMBL" id="MFC5436064.1"/>
    </source>
</evidence>
<dbReference type="Proteomes" id="UP001596013">
    <property type="component" value="Unassembled WGS sequence"/>
</dbReference>
<comment type="caution">
    <text evidence="1">The sequence shown here is derived from an EMBL/GenBank/DDBJ whole genome shotgun (WGS) entry which is preliminary data.</text>
</comment>
<name>A0ABW0JJ57_9GAMM</name>
<evidence type="ECO:0000313" key="2">
    <source>
        <dbReference type="Proteomes" id="UP001596013"/>
    </source>
</evidence>